<evidence type="ECO:0000313" key="2">
    <source>
        <dbReference type="EMBL" id="KKN82881.1"/>
    </source>
</evidence>
<protein>
    <submittedName>
        <fullName evidence="2">Uncharacterized protein</fullName>
    </submittedName>
</protein>
<comment type="caution">
    <text evidence="2">The sequence shown here is derived from an EMBL/GenBank/DDBJ whole genome shotgun (WGS) entry which is preliminary data.</text>
</comment>
<evidence type="ECO:0000256" key="1">
    <source>
        <dbReference type="SAM" id="MobiDB-lite"/>
    </source>
</evidence>
<accession>A0A0F9WAW8</accession>
<proteinExistence type="predicted"/>
<feature type="non-terminal residue" evidence="2">
    <location>
        <position position="22"/>
    </location>
</feature>
<reference evidence="2" key="1">
    <citation type="journal article" date="2015" name="Nature">
        <title>Complex archaea that bridge the gap between prokaryotes and eukaryotes.</title>
        <authorList>
            <person name="Spang A."/>
            <person name="Saw J.H."/>
            <person name="Jorgensen S.L."/>
            <person name="Zaremba-Niedzwiedzka K."/>
            <person name="Martijn J."/>
            <person name="Lind A.E."/>
            <person name="van Eijk R."/>
            <person name="Schleper C."/>
            <person name="Guy L."/>
            <person name="Ettema T.J."/>
        </authorList>
    </citation>
    <scope>NUCLEOTIDE SEQUENCE</scope>
</reference>
<organism evidence="2">
    <name type="scientific">marine sediment metagenome</name>
    <dbReference type="NCBI Taxonomy" id="412755"/>
    <lineage>
        <taxon>unclassified sequences</taxon>
        <taxon>metagenomes</taxon>
        <taxon>ecological metagenomes</taxon>
    </lineage>
</organism>
<name>A0A0F9WAW8_9ZZZZ</name>
<sequence length="22" mass="2174">MGCAAVARLGDEPPHPGPLQTG</sequence>
<dbReference type="EMBL" id="LAZR01000193">
    <property type="protein sequence ID" value="KKN82881.1"/>
    <property type="molecule type" value="Genomic_DNA"/>
</dbReference>
<feature type="region of interest" description="Disordered" evidence="1">
    <location>
        <begin position="1"/>
        <end position="22"/>
    </location>
</feature>
<gene>
    <name evidence="2" type="ORF">LCGC14_0304210</name>
</gene>
<dbReference type="AlphaFoldDB" id="A0A0F9WAW8"/>